<dbReference type="SUPFAM" id="SSF116907">
    <property type="entry name" value="Hook domain"/>
    <property type="match status" value="1"/>
</dbReference>
<comment type="caution">
    <text evidence="7">The sequence shown here is derived from an EMBL/GenBank/DDBJ whole genome shotgun (WGS) entry which is preliminary data.</text>
</comment>
<evidence type="ECO:0000256" key="1">
    <source>
        <dbReference type="ARBA" id="ARBA00004496"/>
    </source>
</evidence>
<keyword evidence="2" id="KW-0963">Cytoplasm</keyword>
<dbReference type="GO" id="GO:0008017">
    <property type="term" value="F:microtubule binding"/>
    <property type="evidence" value="ECO:0007669"/>
    <property type="project" value="TreeGrafter"/>
</dbReference>
<dbReference type="EMBL" id="CALLCH030000020">
    <property type="protein sequence ID" value="CAI4219695.1"/>
    <property type="molecule type" value="Genomic_DNA"/>
</dbReference>
<dbReference type="InterPro" id="IPR043936">
    <property type="entry name" value="HOOK_N"/>
</dbReference>
<dbReference type="GO" id="GO:0005815">
    <property type="term" value="C:microtubule organizing center"/>
    <property type="evidence" value="ECO:0007669"/>
    <property type="project" value="TreeGrafter"/>
</dbReference>
<evidence type="ECO:0000256" key="4">
    <source>
        <dbReference type="SAM" id="Coils"/>
    </source>
</evidence>
<evidence type="ECO:0000313" key="7">
    <source>
        <dbReference type="EMBL" id="CAI4219695.1"/>
    </source>
</evidence>
<dbReference type="AlphaFoldDB" id="A0A9P1HDC0"/>
<comment type="subcellular location">
    <subcellularLocation>
        <location evidence="1">Cytoplasm</location>
    </subcellularLocation>
</comment>
<gene>
    <name evidence="7" type="ORF">PPNO1_LOCUS9247</name>
</gene>
<reference evidence="7" key="1">
    <citation type="submission" date="2022-11" db="EMBL/GenBank/DDBJ databases">
        <authorList>
            <person name="Scott C."/>
            <person name="Bruce N."/>
        </authorList>
    </citation>
    <scope>NUCLEOTIDE SEQUENCE</scope>
</reference>
<feature type="coiled-coil region" evidence="4">
    <location>
        <begin position="508"/>
        <end position="542"/>
    </location>
</feature>
<keyword evidence="8" id="KW-1185">Reference proteome</keyword>
<dbReference type="GO" id="GO:0005737">
    <property type="term" value="C:cytoplasm"/>
    <property type="evidence" value="ECO:0007669"/>
    <property type="project" value="UniProtKB-SubCell"/>
</dbReference>
<evidence type="ECO:0000256" key="5">
    <source>
        <dbReference type="SAM" id="MobiDB-lite"/>
    </source>
</evidence>
<feature type="region of interest" description="Disordered" evidence="5">
    <location>
        <begin position="404"/>
        <end position="425"/>
    </location>
</feature>
<dbReference type="Pfam" id="PF19047">
    <property type="entry name" value="HOOK_N"/>
    <property type="match status" value="1"/>
</dbReference>
<dbReference type="GO" id="GO:0031122">
    <property type="term" value="P:cytoplasmic microtubule organization"/>
    <property type="evidence" value="ECO:0007669"/>
    <property type="project" value="TreeGrafter"/>
</dbReference>
<dbReference type="OrthoDB" id="49395at2759"/>
<name>A0A9P1HDC0_9PEZI</name>
<evidence type="ECO:0000256" key="3">
    <source>
        <dbReference type="ARBA" id="ARBA00023054"/>
    </source>
</evidence>
<evidence type="ECO:0000313" key="8">
    <source>
        <dbReference type="Proteomes" id="UP000838763"/>
    </source>
</evidence>
<dbReference type="PANTHER" id="PTHR18947">
    <property type="entry name" value="HOOK PROTEINS"/>
    <property type="match status" value="1"/>
</dbReference>
<feature type="coiled-coil region" evidence="4">
    <location>
        <begin position="635"/>
        <end position="665"/>
    </location>
</feature>
<feature type="domain" description="HOOK N-terminal" evidence="6">
    <location>
        <begin position="9"/>
        <end position="118"/>
    </location>
</feature>
<evidence type="ECO:0000259" key="6">
    <source>
        <dbReference type="Pfam" id="PF19047"/>
    </source>
</evidence>
<sequence length="712" mass="80511">MPYSHSARDALLKWVNNGFANTQTAQSLDDLADGVILAQVLQDIDPDFDPTELDQQHTSATPKWLIKKKTLIAIHKALFRFIHSNCPDLEFLSRRSDVHTLDEQPTSEAVGKLIAAMVAVAFLGPDPGKYVSRLQEPGSFDTPTMIEIQQIIMAISGERDMIIEQRADGKESLEEAMESRDAGLAFEAERALLLGQLDSAKKQAADTITRLEHLQESFDTLQHQEIKLQRELDVLRKATQDGASDSHVIKNLQHKIKEQEELITTQEAQAEDDRLARTRLQSQVTTLTQKTERGEQLEDELRELRHRNDELSRKANAAERFRQKLEQQQNLATEVQNLRFEKDQLLKKTQEYDKVAEESIFILGTKKKALEESNLDLLDQITRLTEMRSNDERFIAELQEQAGLTPTASEHASASAVSLEEELEGTAPPQGALALELNRLKAENALLKRGELRNKYAEIVERHSVSQDQLSALVNGAAGEGSVKCLDEMLSRLSHHLLNEDFYRTRAFNELRTQLHQATADLKRETQRGADLQAQVSDQERELLTARTELSAVSKDGTEALEELKSTDTLVSASLREELDALRARVKALDSDNELQKSQLLDAYLAKDRLQKENVELKTGQVPSDAKNISDDVIAEEVSKSTEKIEKLRERLRQRQDAAAEQTIKNLQRENALITSAWYDLSSRLQSNHVVLQRRNDAPRSWLNKQRQLVNG</sequence>
<accession>A0A9P1HDC0</accession>
<dbReference type="PANTHER" id="PTHR18947:SF28">
    <property type="entry name" value="GIRDIN, ISOFORM A"/>
    <property type="match status" value="1"/>
</dbReference>
<feature type="coiled-coil region" evidence="4">
    <location>
        <begin position="197"/>
        <end position="387"/>
    </location>
</feature>
<dbReference type="Proteomes" id="UP000838763">
    <property type="component" value="Unassembled WGS sequence"/>
</dbReference>
<organism evidence="7 8">
    <name type="scientific">Parascedosporium putredinis</name>
    <dbReference type="NCBI Taxonomy" id="1442378"/>
    <lineage>
        <taxon>Eukaryota</taxon>
        <taxon>Fungi</taxon>
        <taxon>Dikarya</taxon>
        <taxon>Ascomycota</taxon>
        <taxon>Pezizomycotina</taxon>
        <taxon>Sordariomycetes</taxon>
        <taxon>Hypocreomycetidae</taxon>
        <taxon>Microascales</taxon>
        <taxon>Microascaceae</taxon>
        <taxon>Parascedosporium</taxon>
    </lineage>
</organism>
<protein>
    <recommendedName>
        <fullName evidence="6">HOOK N-terminal domain-containing protein</fullName>
    </recommendedName>
</protein>
<dbReference type="Gene3D" id="1.10.418.10">
    <property type="entry name" value="Calponin-like domain"/>
    <property type="match status" value="1"/>
</dbReference>
<proteinExistence type="predicted"/>
<dbReference type="GO" id="GO:0030705">
    <property type="term" value="P:cytoskeleton-dependent intracellular transport"/>
    <property type="evidence" value="ECO:0007669"/>
    <property type="project" value="InterPro"/>
</dbReference>
<keyword evidence="3 4" id="KW-0175">Coiled coil</keyword>
<dbReference type="CDD" id="cd22211">
    <property type="entry name" value="HkD_SF"/>
    <property type="match status" value="1"/>
</dbReference>
<feature type="coiled-coil region" evidence="4">
    <location>
        <begin position="572"/>
        <end position="599"/>
    </location>
</feature>
<evidence type="ECO:0000256" key="2">
    <source>
        <dbReference type="ARBA" id="ARBA00022490"/>
    </source>
</evidence>
<dbReference type="GO" id="GO:0051959">
    <property type="term" value="F:dynein light intermediate chain binding"/>
    <property type="evidence" value="ECO:0007669"/>
    <property type="project" value="TreeGrafter"/>
</dbReference>
<dbReference type="InterPro" id="IPR036872">
    <property type="entry name" value="CH_dom_sf"/>
</dbReference>
<feature type="compositionally biased region" description="Low complexity" evidence="5">
    <location>
        <begin position="408"/>
        <end position="418"/>
    </location>
</feature>